<keyword evidence="3" id="KW-1185">Reference proteome</keyword>
<feature type="chain" id="PRO_5005189550" description="Rieske domain-containing protein" evidence="1">
    <location>
        <begin position="23"/>
        <end position="207"/>
    </location>
</feature>
<dbReference type="EMBL" id="CDMY01000543">
    <property type="protein sequence ID" value="CEM21846.1"/>
    <property type="molecule type" value="Genomic_DNA"/>
</dbReference>
<organism evidence="2 3">
    <name type="scientific">Vitrella brassicaformis (strain CCMP3155)</name>
    <dbReference type="NCBI Taxonomy" id="1169540"/>
    <lineage>
        <taxon>Eukaryota</taxon>
        <taxon>Sar</taxon>
        <taxon>Alveolata</taxon>
        <taxon>Colpodellida</taxon>
        <taxon>Vitrellaceae</taxon>
        <taxon>Vitrella</taxon>
    </lineage>
</organism>
<proteinExistence type="predicted"/>
<evidence type="ECO:0008006" key="4">
    <source>
        <dbReference type="Google" id="ProtNLM"/>
    </source>
</evidence>
<sequence length="207" mass="21765">MSKACLFVVALCGLIAPSAVKATDGTVGGGQASFKLINSTAGRQPGELSMVQLLLQSSSSLAASAMDAIDKAEEGLSAITGTTISSDAGPNDKAIGKCTPTQKAKKTCKTHGIMKTLAGGKLFCMAKHVEFALGPHSHLMYSFKGGNFKSEQYDRSTERLVVTKLFPGHPDNKVADKHKVGEQKLSFLTTATDRTKSTVTPSEGKEE</sequence>
<gene>
    <name evidence="2" type="ORF">Vbra_9601</name>
</gene>
<accession>A0A0G4G1T1</accession>
<dbReference type="InParanoid" id="A0A0G4G1T1"/>
<evidence type="ECO:0000313" key="3">
    <source>
        <dbReference type="Proteomes" id="UP000041254"/>
    </source>
</evidence>
<dbReference type="AlphaFoldDB" id="A0A0G4G1T1"/>
<feature type="signal peptide" evidence="1">
    <location>
        <begin position="1"/>
        <end position="22"/>
    </location>
</feature>
<reference evidence="2 3" key="1">
    <citation type="submission" date="2014-11" db="EMBL/GenBank/DDBJ databases">
        <authorList>
            <person name="Zhu J."/>
            <person name="Qi W."/>
            <person name="Song R."/>
        </authorList>
    </citation>
    <scope>NUCLEOTIDE SEQUENCE [LARGE SCALE GENOMIC DNA]</scope>
</reference>
<keyword evidence="1" id="KW-0732">Signal</keyword>
<name>A0A0G4G1T1_VITBC</name>
<protein>
    <recommendedName>
        <fullName evidence="4">Rieske domain-containing protein</fullName>
    </recommendedName>
</protein>
<dbReference type="VEuPathDB" id="CryptoDB:Vbra_9601"/>
<evidence type="ECO:0000256" key="1">
    <source>
        <dbReference type="SAM" id="SignalP"/>
    </source>
</evidence>
<evidence type="ECO:0000313" key="2">
    <source>
        <dbReference type="EMBL" id="CEM21846.1"/>
    </source>
</evidence>
<dbReference type="Proteomes" id="UP000041254">
    <property type="component" value="Unassembled WGS sequence"/>
</dbReference>